<evidence type="ECO:0000313" key="2">
    <source>
        <dbReference type="Proteomes" id="UP000655410"/>
    </source>
</evidence>
<comment type="caution">
    <text evidence="1">The sequence shown here is derived from an EMBL/GenBank/DDBJ whole genome shotgun (WGS) entry which is preliminary data.</text>
</comment>
<dbReference type="Proteomes" id="UP000655410">
    <property type="component" value="Unassembled WGS sequence"/>
</dbReference>
<organism evidence="1 2">
    <name type="scientific">Nocardioides phosphati</name>
    <dbReference type="NCBI Taxonomy" id="1867775"/>
    <lineage>
        <taxon>Bacteria</taxon>
        <taxon>Bacillati</taxon>
        <taxon>Actinomycetota</taxon>
        <taxon>Actinomycetes</taxon>
        <taxon>Propionibacteriales</taxon>
        <taxon>Nocardioidaceae</taxon>
        <taxon>Nocardioides</taxon>
    </lineage>
</organism>
<evidence type="ECO:0008006" key="3">
    <source>
        <dbReference type="Google" id="ProtNLM"/>
    </source>
</evidence>
<proteinExistence type="predicted"/>
<evidence type="ECO:0000313" key="1">
    <source>
        <dbReference type="EMBL" id="GGO94112.1"/>
    </source>
</evidence>
<dbReference type="EMBL" id="BMNI01000016">
    <property type="protein sequence ID" value="GGO94112.1"/>
    <property type="molecule type" value="Genomic_DNA"/>
</dbReference>
<keyword evidence="2" id="KW-1185">Reference proteome</keyword>
<name>A0ABQ2NG01_9ACTN</name>
<reference evidence="2" key="1">
    <citation type="journal article" date="2019" name="Int. J. Syst. Evol. Microbiol.">
        <title>The Global Catalogue of Microorganisms (GCM) 10K type strain sequencing project: providing services to taxonomists for standard genome sequencing and annotation.</title>
        <authorList>
            <consortium name="The Broad Institute Genomics Platform"/>
            <consortium name="The Broad Institute Genome Sequencing Center for Infectious Disease"/>
            <person name="Wu L."/>
            <person name="Ma J."/>
        </authorList>
    </citation>
    <scope>NUCLEOTIDE SEQUENCE [LARGE SCALE GENOMIC DNA]</scope>
    <source>
        <strain evidence="2">CGMCC 4.7371</strain>
    </source>
</reference>
<sequence length="184" mass="20001">MNAAELIAEVQNSLANIFERMGWAEDEIARAQKRHPDAADRIYHSFSLLAPRAEQGDRMGTEMIYRAHAREILDRVAAGEDTRPGTSVELVIGLLEVATRAPLNHEGFGLCARMWAAAGLPDLGGMTDTLGHYEAISASRIDDGERKARHAARDDSRTLGAIECEGMHHGDTVACTYADQTTAA</sequence>
<accession>A0ABQ2NG01</accession>
<dbReference type="RefSeq" id="WP_188785350.1">
    <property type="nucleotide sequence ID" value="NZ_BMNI01000016.1"/>
</dbReference>
<protein>
    <recommendedName>
        <fullName evidence="3">DUF222 domain-containing protein</fullName>
    </recommendedName>
</protein>
<gene>
    <name evidence="1" type="ORF">GCM10011584_34400</name>
</gene>